<dbReference type="EMBL" id="JARBHB010000009">
    <property type="protein sequence ID" value="KAJ8876073.1"/>
    <property type="molecule type" value="Genomic_DNA"/>
</dbReference>
<dbReference type="Proteomes" id="UP001159363">
    <property type="component" value="Chromosome 8"/>
</dbReference>
<keyword evidence="3" id="KW-1185">Reference proteome</keyword>
<comment type="caution">
    <text evidence="2">The sequence shown here is derived from an EMBL/GenBank/DDBJ whole genome shotgun (WGS) entry which is preliminary data.</text>
</comment>
<accession>A0ABQ9GVK1</accession>
<proteinExistence type="inferred from homology"/>
<organism evidence="2 3">
    <name type="scientific">Dryococelus australis</name>
    <dbReference type="NCBI Taxonomy" id="614101"/>
    <lineage>
        <taxon>Eukaryota</taxon>
        <taxon>Metazoa</taxon>
        <taxon>Ecdysozoa</taxon>
        <taxon>Arthropoda</taxon>
        <taxon>Hexapoda</taxon>
        <taxon>Insecta</taxon>
        <taxon>Pterygota</taxon>
        <taxon>Neoptera</taxon>
        <taxon>Polyneoptera</taxon>
        <taxon>Phasmatodea</taxon>
        <taxon>Verophasmatodea</taxon>
        <taxon>Anareolatae</taxon>
        <taxon>Phasmatidae</taxon>
        <taxon>Eurycanthinae</taxon>
        <taxon>Dryococelus</taxon>
    </lineage>
</organism>
<gene>
    <name evidence="2" type="ORF">PR048_023982</name>
</gene>
<sequence length="91" mass="10041">MDFIISPCRDKELMHALLRLLPIVQGGTISFLVPTLAILNLPAWRCPDDDTLSAMSAENRTEVWQVRMRELSGAITVSALLQVAIGYLGES</sequence>
<reference evidence="2 3" key="1">
    <citation type="submission" date="2023-02" db="EMBL/GenBank/DDBJ databases">
        <title>LHISI_Scaffold_Assembly.</title>
        <authorList>
            <person name="Stuart O.P."/>
            <person name="Cleave R."/>
            <person name="Magrath M.J.L."/>
            <person name="Mikheyev A.S."/>
        </authorList>
    </citation>
    <scope>NUCLEOTIDE SEQUENCE [LARGE SCALE GENOMIC DNA]</scope>
    <source>
        <strain evidence="2">Daus_M_001</strain>
        <tissue evidence="2">Leg muscle</tissue>
    </source>
</reference>
<evidence type="ECO:0000313" key="3">
    <source>
        <dbReference type="Proteomes" id="UP001159363"/>
    </source>
</evidence>
<comment type="similarity">
    <text evidence="1">Belongs to the nucleobase:cation symporter-2 (NCS2) (TC 2.A.40) family.</text>
</comment>
<evidence type="ECO:0000313" key="2">
    <source>
        <dbReference type="EMBL" id="KAJ8876073.1"/>
    </source>
</evidence>
<protein>
    <submittedName>
        <fullName evidence="2">Uncharacterized protein</fullName>
    </submittedName>
</protein>
<name>A0ABQ9GVK1_9NEOP</name>
<dbReference type="PANTHER" id="PTHR11119">
    <property type="entry name" value="XANTHINE-URACIL / VITAMIN C PERMEASE FAMILY MEMBER"/>
    <property type="match status" value="1"/>
</dbReference>
<evidence type="ECO:0000256" key="1">
    <source>
        <dbReference type="ARBA" id="ARBA00008821"/>
    </source>
</evidence>